<sequence length="105" mass="10925">MMRPVLILLALIATLTGCATPSPGFLGTPRQDVAVDGMRFAVHVRATDAQVIRLDYVTRAGHGAVADRMMRAAQQASGCVPIPNSLRPLGGAGSAVAVVMLRCPT</sequence>
<evidence type="ECO:0000313" key="2">
    <source>
        <dbReference type="EMBL" id="TJZ86228.1"/>
    </source>
</evidence>
<feature type="signal peptide" evidence="1">
    <location>
        <begin position="1"/>
        <end position="19"/>
    </location>
</feature>
<evidence type="ECO:0000256" key="1">
    <source>
        <dbReference type="SAM" id="SignalP"/>
    </source>
</evidence>
<organism evidence="2 3">
    <name type="scientific">Paracoccus hibiscisoli</name>
    <dbReference type="NCBI Taxonomy" id="2023261"/>
    <lineage>
        <taxon>Bacteria</taxon>
        <taxon>Pseudomonadati</taxon>
        <taxon>Pseudomonadota</taxon>
        <taxon>Alphaproteobacteria</taxon>
        <taxon>Rhodobacterales</taxon>
        <taxon>Paracoccaceae</taxon>
        <taxon>Paracoccus</taxon>
    </lineage>
</organism>
<evidence type="ECO:0008006" key="4">
    <source>
        <dbReference type="Google" id="ProtNLM"/>
    </source>
</evidence>
<dbReference type="AlphaFoldDB" id="A0A4V5MU02"/>
<dbReference type="Proteomes" id="UP000306223">
    <property type="component" value="Unassembled WGS sequence"/>
</dbReference>
<feature type="chain" id="PRO_5020191739" description="Lipoprotein" evidence="1">
    <location>
        <begin position="20"/>
        <end position="105"/>
    </location>
</feature>
<keyword evidence="3" id="KW-1185">Reference proteome</keyword>
<dbReference type="OrthoDB" id="7859824at2"/>
<dbReference type="RefSeq" id="WP_136855656.1">
    <property type="nucleotide sequence ID" value="NZ_SUNH01000006.1"/>
</dbReference>
<dbReference type="PROSITE" id="PS51257">
    <property type="entry name" value="PROKAR_LIPOPROTEIN"/>
    <property type="match status" value="1"/>
</dbReference>
<reference evidence="2 3" key="1">
    <citation type="submission" date="2019-04" db="EMBL/GenBank/DDBJ databases">
        <authorList>
            <person name="Li J."/>
        </authorList>
    </citation>
    <scope>NUCLEOTIDE SEQUENCE [LARGE SCALE GENOMIC DNA]</scope>
    <source>
        <strain evidence="2 3">CCTCC AB2016182</strain>
    </source>
</reference>
<evidence type="ECO:0000313" key="3">
    <source>
        <dbReference type="Proteomes" id="UP000306223"/>
    </source>
</evidence>
<dbReference type="EMBL" id="SUNH01000006">
    <property type="protein sequence ID" value="TJZ86228.1"/>
    <property type="molecule type" value="Genomic_DNA"/>
</dbReference>
<accession>A0A4V5MU02</accession>
<gene>
    <name evidence="2" type="ORF">FA740_04920</name>
</gene>
<keyword evidence="1" id="KW-0732">Signal</keyword>
<name>A0A4V5MU02_9RHOB</name>
<protein>
    <recommendedName>
        <fullName evidence="4">Lipoprotein</fullName>
    </recommendedName>
</protein>
<proteinExistence type="predicted"/>
<comment type="caution">
    <text evidence="2">The sequence shown here is derived from an EMBL/GenBank/DDBJ whole genome shotgun (WGS) entry which is preliminary data.</text>
</comment>